<feature type="domain" description="FecR protein" evidence="1">
    <location>
        <begin position="111"/>
        <end position="205"/>
    </location>
</feature>
<evidence type="ECO:0000259" key="2">
    <source>
        <dbReference type="Pfam" id="PF16220"/>
    </source>
</evidence>
<evidence type="ECO:0000259" key="1">
    <source>
        <dbReference type="Pfam" id="PF04773"/>
    </source>
</evidence>
<feature type="domain" description="FecR N-terminal" evidence="2">
    <location>
        <begin position="13"/>
        <end position="53"/>
    </location>
</feature>
<dbReference type="PANTHER" id="PTHR30273:SF2">
    <property type="entry name" value="PROTEIN FECR"/>
    <property type="match status" value="1"/>
</dbReference>
<dbReference type="Gene3D" id="2.60.120.1440">
    <property type="match status" value="1"/>
</dbReference>
<dbReference type="EMBL" id="BPQR01000083">
    <property type="protein sequence ID" value="GJE08566.1"/>
    <property type="molecule type" value="Genomic_DNA"/>
</dbReference>
<evidence type="ECO:0000313" key="4">
    <source>
        <dbReference type="Proteomes" id="UP001055102"/>
    </source>
</evidence>
<keyword evidence="4" id="KW-1185">Reference proteome</keyword>
<dbReference type="PANTHER" id="PTHR30273">
    <property type="entry name" value="PERIPLASMIC SIGNAL SENSOR AND SIGMA FACTOR ACTIVATOR FECR-RELATED"/>
    <property type="match status" value="1"/>
</dbReference>
<sequence>MSGADREDAIAGEAAEWVVRLGDPSAGPAALPAFEAWLASDPRHRPAFERAQAAWSELDLLRERPGDLRKVVPPPPRGGGRKAAWVLALLVPAALAGAYGSGLREAWLADERTGIGETRSFSLPDGTAVDLGAASALAVDYDGETRRVRLLSGEALFTVVPRQGLERRPFVVAAEGGTVTALGTRFAVEDFGDSVRVTAVESRVEVASATPAGAGGPDRRELTAGDALTYGEGRGLGPTTWAGAADATAFTRGLLVFDGLPLRDVVARLNRYRRGRIVVANGAIAGRRVSGVFRVGDLDGAVEAVAEELGVRRIALPLVTVLY</sequence>
<dbReference type="InterPro" id="IPR032623">
    <property type="entry name" value="FecR_N"/>
</dbReference>
<organism evidence="3 4">
    <name type="scientific">Methylobacterium jeotgali</name>
    <dbReference type="NCBI Taxonomy" id="381630"/>
    <lineage>
        <taxon>Bacteria</taxon>
        <taxon>Pseudomonadati</taxon>
        <taxon>Pseudomonadota</taxon>
        <taxon>Alphaproteobacteria</taxon>
        <taxon>Hyphomicrobiales</taxon>
        <taxon>Methylobacteriaceae</taxon>
        <taxon>Methylobacterium</taxon>
    </lineage>
</organism>
<dbReference type="Pfam" id="PF16220">
    <property type="entry name" value="DUF4880"/>
    <property type="match status" value="1"/>
</dbReference>
<dbReference type="InterPro" id="IPR006860">
    <property type="entry name" value="FecR"/>
</dbReference>
<dbReference type="Pfam" id="PF04773">
    <property type="entry name" value="FecR"/>
    <property type="match status" value="1"/>
</dbReference>
<reference evidence="3" key="2">
    <citation type="submission" date="2021-08" db="EMBL/GenBank/DDBJ databases">
        <authorList>
            <person name="Tani A."/>
            <person name="Ola A."/>
            <person name="Ogura Y."/>
            <person name="Katsura K."/>
            <person name="Hayashi T."/>
        </authorList>
    </citation>
    <scope>NUCLEOTIDE SEQUENCE</scope>
    <source>
        <strain evidence="3">LMG 23639</strain>
    </source>
</reference>
<gene>
    <name evidence="3" type="primary">fecR_2</name>
    <name evidence="3" type="ORF">AOPFMNJM_3907</name>
</gene>
<comment type="caution">
    <text evidence="3">The sequence shown here is derived from an EMBL/GenBank/DDBJ whole genome shotgun (WGS) entry which is preliminary data.</text>
</comment>
<protein>
    <submittedName>
        <fullName evidence="3">Protein FecR</fullName>
    </submittedName>
</protein>
<dbReference type="InterPro" id="IPR012373">
    <property type="entry name" value="Ferrdict_sens_TM"/>
</dbReference>
<name>A0ABQ4T2D4_9HYPH</name>
<evidence type="ECO:0000313" key="3">
    <source>
        <dbReference type="EMBL" id="GJE08566.1"/>
    </source>
</evidence>
<dbReference type="PIRSF" id="PIRSF018266">
    <property type="entry name" value="FecR"/>
    <property type="match status" value="1"/>
</dbReference>
<reference evidence="3" key="1">
    <citation type="journal article" date="2021" name="Front. Microbiol.">
        <title>Comprehensive Comparative Genomics and Phenotyping of Methylobacterium Species.</title>
        <authorList>
            <person name="Alessa O."/>
            <person name="Ogura Y."/>
            <person name="Fujitani Y."/>
            <person name="Takami H."/>
            <person name="Hayashi T."/>
            <person name="Sahin N."/>
            <person name="Tani A."/>
        </authorList>
    </citation>
    <scope>NUCLEOTIDE SEQUENCE</scope>
    <source>
        <strain evidence="3">LMG 23639</strain>
    </source>
</reference>
<proteinExistence type="predicted"/>
<dbReference type="Proteomes" id="UP001055102">
    <property type="component" value="Unassembled WGS sequence"/>
</dbReference>
<accession>A0ABQ4T2D4</accession>
<dbReference type="RefSeq" id="WP_238278377.1">
    <property type="nucleotide sequence ID" value="NZ_BPQR01000083.1"/>
</dbReference>